<evidence type="ECO:0000313" key="1">
    <source>
        <dbReference type="EMBL" id="MCC9296348.1"/>
    </source>
</evidence>
<dbReference type="SUPFAM" id="SSF56801">
    <property type="entry name" value="Acetyl-CoA synthetase-like"/>
    <property type="match status" value="1"/>
</dbReference>
<keyword evidence="1" id="KW-0436">Ligase</keyword>
<accession>A0ABS8N965</accession>
<keyword evidence="2" id="KW-1185">Reference proteome</keyword>
<dbReference type="Proteomes" id="UP001165422">
    <property type="component" value="Unassembled WGS sequence"/>
</dbReference>
<protein>
    <submittedName>
        <fullName evidence="1">Phenylacetate--CoA ligase family protein</fullName>
    </submittedName>
</protein>
<organism evidence="1 2">
    <name type="scientific">Clostridium aromativorans</name>
    <dbReference type="NCBI Taxonomy" id="2836848"/>
    <lineage>
        <taxon>Bacteria</taxon>
        <taxon>Bacillati</taxon>
        <taxon>Bacillota</taxon>
        <taxon>Clostridia</taxon>
        <taxon>Eubacteriales</taxon>
        <taxon>Clostridiaceae</taxon>
        <taxon>Clostridium</taxon>
    </lineage>
</organism>
<dbReference type="InterPro" id="IPR053158">
    <property type="entry name" value="CapK_Type1_Caps_Biosynth"/>
</dbReference>
<dbReference type="InterPro" id="IPR042099">
    <property type="entry name" value="ANL_N_sf"/>
</dbReference>
<dbReference type="Gene3D" id="3.40.50.12780">
    <property type="entry name" value="N-terminal domain of ligase-like"/>
    <property type="match status" value="1"/>
</dbReference>
<proteinExistence type="predicted"/>
<sequence length="406" mass="46776">MFQVKKLIEHAYRTVPYYTNIFNEYAIKPNQIQSFTDLKRIPYLTKKIVQDNLKDLVSTSYNRDQISYVTTGGSTGIPMGFYRDKNSASAIEYAFICKQWERTGFNAHKINKNAILRGNIPSKGIYEKVGNNLILSSYQLTDGNMIIYIKLLEKFNPDFIQAYPSSISLLSDFILDNNLKVKLNNLKAVLCGSENMYDFQRRKIERAFNVRVYSWYGHTEGCCLAGECEKSNNYHIFSEYGYTELINKNGEDVTEENGIGEIVATGFNNYVVPFIRYKTMDLAVNTNQICSCGRNYKLIKRVQGREQEQIITKDKAKIAMTSIIFSQHFNAFGKIRMMQLVQNEVGKVLVKIVEKEKLNKTDLNEISDKMKNAAYNRIDVEIKIVDNIVRTKSGKYKFLIQNLNIS</sequence>
<dbReference type="PANTHER" id="PTHR36932:SF1">
    <property type="entry name" value="CAPSULAR POLYSACCHARIDE BIOSYNTHESIS PROTEIN"/>
    <property type="match status" value="1"/>
</dbReference>
<name>A0ABS8N965_9CLOT</name>
<reference evidence="1" key="1">
    <citation type="submission" date="2021-11" db="EMBL/GenBank/DDBJ databases">
        <authorList>
            <person name="Qingchun L."/>
            <person name="Dong Z."/>
            <person name="Zongwei Q."/>
            <person name="Jia Z."/>
            <person name="Duotao L."/>
        </authorList>
    </citation>
    <scope>NUCLEOTIDE SEQUENCE</scope>
    <source>
        <strain evidence="1">WLY-B-L2</strain>
    </source>
</reference>
<dbReference type="EMBL" id="JAJJPB010000028">
    <property type="protein sequence ID" value="MCC9296348.1"/>
    <property type="molecule type" value="Genomic_DNA"/>
</dbReference>
<gene>
    <name evidence="1" type="ORF">LN736_15950</name>
</gene>
<dbReference type="RefSeq" id="WP_229981977.1">
    <property type="nucleotide sequence ID" value="NZ_JAJJPB010000028.1"/>
</dbReference>
<dbReference type="PANTHER" id="PTHR36932">
    <property type="entry name" value="CAPSULAR POLYSACCHARIDE BIOSYNTHESIS PROTEIN"/>
    <property type="match status" value="1"/>
</dbReference>
<comment type="caution">
    <text evidence="1">The sequence shown here is derived from an EMBL/GenBank/DDBJ whole genome shotgun (WGS) entry which is preliminary data.</text>
</comment>
<evidence type="ECO:0000313" key="2">
    <source>
        <dbReference type="Proteomes" id="UP001165422"/>
    </source>
</evidence>
<dbReference type="GO" id="GO:0016874">
    <property type="term" value="F:ligase activity"/>
    <property type="evidence" value="ECO:0007669"/>
    <property type="project" value="UniProtKB-KW"/>
</dbReference>